<dbReference type="Gene3D" id="3.40.50.10360">
    <property type="entry name" value="Hypothetical protein TT1679"/>
    <property type="match status" value="1"/>
</dbReference>
<accession>K9EXW0</accession>
<dbReference type="AlphaFoldDB" id="K9EXW0"/>
<dbReference type="InterPro" id="IPR028345">
    <property type="entry name" value="Antibiotic_NAT-like"/>
</dbReference>
<organism evidence="2 3">
    <name type="scientific">Alloiococcus otitis ATCC 51267</name>
    <dbReference type="NCBI Taxonomy" id="883081"/>
    <lineage>
        <taxon>Bacteria</taxon>
        <taxon>Bacillati</taxon>
        <taxon>Bacillota</taxon>
        <taxon>Bacilli</taxon>
        <taxon>Lactobacillales</taxon>
        <taxon>Carnobacteriaceae</taxon>
        <taxon>Alloiococcus</taxon>
    </lineage>
</organism>
<dbReference type="Pfam" id="PF04260">
    <property type="entry name" value="DUF436"/>
    <property type="match status" value="1"/>
</dbReference>
<keyword evidence="3" id="KW-1185">Reference proteome</keyword>
<comment type="caution">
    <text evidence="2">The sequence shown here is derived from an EMBL/GenBank/DDBJ whole genome shotgun (WGS) entry which is preliminary data.</text>
</comment>
<dbReference type="EMBL" id="AGXA01000005">
    <property type="protein sequence ID" value="EKU94080.1"/>
    <property type="molecule type" value="Genomic_DNA"/>
</dbReference>
<dbReference type="eggNOG" id="COG4475">
    <property type="taxonomic scope" value="Bacteria"/>
</dbReference>
<evidence type="ECO:0000256" key="1">
    <source>
        <dbReference type="HAMAP-Rule" id="MF_00800"/>
    </source>
</evidence>
<dbReference type="PIRSF" id="PIRSF007510">
    <property type="entry name" value="UCP007510"/>
    <property type="match status" value="1"/>
</dbReference>
<dbReference type="HOGENOM" id="CLU_106658_0_0_9"/>
<dbReference type="RefSeq" id="WP_003776817.1">
    <property type="nucleotide sequence ID" value="NZ_JH992957.1"/>
</dbReference>
<dbReference type="NCBIfam" id="TIGR01440">
    <property type="entry name" value="TIGR01440 family protein"/>
    <property type="match status" value="1"/>
</dbReference>
<name>K9EXW0_9LACT</name>
<protein>
    <recommendedName>
        <fullName evidence="1">UPF0340 protein HMPREF9698_00392</fullName>
    </recommendedName>
</protein>
<dbReference type="Proteomes" id="UP000009875">
    <property type="component" value="Unassembled WGS sequence"/>
</dbReference>
<gene>
    <name evidence="2" type="ORF">HMPREF9698_00392</name>
</gene>
<reference evidence="2 3" key="1">
    <citation type="submission" date="2012-09" db="EMBL/GenBank/DDBJ databases">
        <title>The Genome Sequence of Alloiococcus otitis ATCC 51267.</title>
        <authorList>
            <consortium name="The Broad Institute Genome Sequencing Platform"/>
            <person name="Earl A."/>
            <person name="Ward D."/>
            <person name="Feldgarden M."/>
            <person name="Gevers D."/>
            <person name="Huys G."/>
            <person name="Walker B."/>
            <person name="Young S.K."/>
            <person name="Zeng Q."/>
            <person name="Gargeya S."/>
            <person name="Fitzgerald M."/>
            <person name="Haas B."/>
            <person name="Abouelleil A."/>
            <person name="Alvarado L."/>
            <person name="Arachchi H.M."/>
            <person name="Berlin A.M."/>
            <person name="Chapman S.B."/>
            <person name="Goldberg J."/>
            <person name="Griggs A."/>
            <person name="Gujja S."/>
            <person name="Hansen M."/>
            <person name="Howarth C."/>
            <person name="Imamovic A."/>
            <person name="Larimer J."/>
            <person name="McCowen C."/>
            <person name="Montmayeur A."/>
            <person name="Murphy C."/>
            <person name="Neiman D."/>
            <person name="Pearson M."/>
            <person name="Priest M."/>
            <person name="Roberts A."/>
            <person name="Saif S."/>
            <person name="Shea T."/>
            <person name="Sisk P."/>
            <person name="Sykes S."/>
            <person name="Wortman J."/>
            <person name="Nusbaum C."/>
            <person name="Birren B."/>
        </authorList>
    </citation>
    <scope>NUCLEOTIDE SEQUENCE [LARGE SCALE GENOMIC DNA]</scope>
    <source>
        <strain evidence="2 3">ATCC 51267</strain>
    </source>
</reference>
<proteinExistence type="inferred from homology"/>
<dbReference type="PATRIC" id="fig|883081.3.peg.394"/>
<comment type="similarity">
    <text evidence="1">Belongs to the UPF0340 family.</text>
</comment>
<evidence type="ECO:0000313" key="2">
    <source>
        <dbReference type="EMBL" id="EKU94080.1"/>
    </source>
</evidence>
<evidence type="ECO:0000313" key="3">
    <source>
        <dbReference type="Proteomes" id="UP000009875"/>
    </source>
</evidence>
<dbReference type="InterPro" id="IPR006340">
    <property type="entry name" value="DUF436"/>
</dbReference>
<dbReference type="HAMAP" id="MF_00800">
    <property type="entry name" value="UPF0340"/>
    <property type="match status" value="1"/>
</dbReference>
<sequence>MAQDYDEKQLLDQVEKVTYDLLEEAKLEAGQALVLGLSTSEVVGGQIGKNSNAEIGKAIVSKIKSILDDKGIYLATQGCEHINRALVVDREYAKSHNLEIVNVKPALHAGGSGTVAAYDLLDDPVMVEHITADAGLDIGDTFIGMQVKFVQVPVRFDIDQIGQAHLTALRSRPKNIGGERAEYE</sequence>
<dbReference type="SUPFAM" id="SSF110710">
    <property type="entry name" value="TTHA0583/YokD-like"/>
    <property type="match status" value="1"/>
</dbReference>
<dbReference type="STRING" id="883081.HMPREF9698_00392"/>
<dbReference type="OrthoDB" id="9803187at2"/>